<dbReference type="SUPFAM" id="SSF53300">
    <property type="entry name" value="vWA-like"/>
    <property type="match status" value="1"/>
</dbReference>
<name>Q98TF1_CYPCA</name>
<evidence type="ECO:0000256" key="10">
    <source>
        <dbReference type="ARBA" id="ARBA00023037"/>
    </source>
</evidence>
<evidence type="ECO:0000256" key="3">
    <source>
        <dbReference type="ARBA" id="ARBA00022692"/>
    </source>
</evidence>
<evidence type="ECO:0000256" key="12">
    <source>
        <dbReference type="ARBA" id="ARBA00023157"/>
    </source>
</evidence>
<dbReference type="Gene3D" id="2.60.40.1460">
    <property type="entry name" value="Integrin domains. Chain A, domain 2"/>
    <property type="match status" value="1"/>
</dbReference>
<evidence type="ECO:0000256" key="6">
    <source>
        <dbReference type="ARBA" id="ARBA00022737"/>
    </source>
</evidence>
<dbReference type="Gene3D" id="3.40.50.410">
    <property type="entry name" value="von Willebrand factor, type A domain"/>
    <property type="match status" value="1"/>
</dbReference>
<keyword evidence="8 16" id="KW-0130">Cell adhesion</keyword>
<dbReference type="InterPro" id="IPR018184">
    <property type="entry name" value="Integrin_alpha_C_CS"/>
</dbReference>
<keyword evidence="14" id="KW-0325">Glycoprotein</keyword>
<sequence length="1196" mass="132478">MNRKMFVTQTSSSRMETLGLILFMWASLSEAFNIDTEHPLRFNGAPEDFFGYSVYQTEFGNRKQIIVGAPLEGNSTGEMYSCTADLQSCQRLQRPGSESVRFFGMSAAVSSAALTSCSPYFPHECDGNSYLNGVCYQFSSSLQAVSNFTAAYQECSKREVNLVFLFDGSSSMKTVDFEMNKNFIKDIMKKLSNSSIKFAAVQFSTDVRTVFDFNDYQSGSAEEKLMKETHMKSLTNTHKAIDYILKNLLNSMLSGADSKAQKALVIITDGDPSDNDDYNVLKKCDEQNILRYIIGVGKVDLIELTQLASEPKRNNTFYIKDYSGLKGLLDNLQKKIYNIEGSVDAQGRDRQKELSQSGFSVVYQEESVIVGSVGSNDWRGALYEVTGSGSDFKETEIIDPAVNKDSYMGYSTVLGMRRGVSLLFSGAPRAEHTGLVTLFTKNQNTWTVTSNINGEQIGSYFGASLSLLDVDSDGDSDFLLVGAPLFYQSQPRTEGRLYVYSLSEQKYFQKTLNVSQSTTGRFAASVASLKDLNGDGLSDVAVGAPLENEGVVYIYLGDRTHGINPELTPQRISVQSVLPGLQQFGVSLTGQMDMNNDNLTDIVIGAQGGIVLLKARPVMSVSAQLSFSPKEISLNYFECPGSNAFNAFNLTSCFTVTERTSSTGSLEKKLNVSLNLNVDVVRGMSRGFFDQSSVSSRTLQQSVLLDSGSSCFNFSIFMLRCVADTVSPLKIRMNFSQTEMLSGNSVAVLDVHSRTEENVEVPFQRNCNSNNSCVADLKLNFSFTNNTLVVENQAHFTVQVSLANPGDDSYNTSIVLHYPEGISLSKFDAIKPSRTRSSCGDRDSGATNRTTCSIDLPVYRSGTTTQFLGTFRVMKWDNDSSNRMEIMITANSDNNGNMSDTEVRRSVPVQFAVDLAISLVAEDSVTYMNFSLEDRGPKPLNITYKVENSGRKDLPVSVTLTLPCQTPHVILTPHTFSMHEVHHSFISSYHQIIMCLLNKHLLFFSPELSAVQQVRSTGWSLREVECSQFDLNKSSAVHFNLTADARLQNVKEYESKYSFYEFRKDNVFSISAELNYNTSLYNQTSSELKYNPHRSQTEVKVEFVVPPSLMLIVCTGAVGGFFFLIIILFLLLKCGFFKRNRPDEFVQEDENVTAAEDSPLMNVNAKGNGVAENDSTEKENGARETSPSPDPPNTDQ</sequence>
<feature type="domain" description="VWFA" evidence="18">
    <location>
        <begin position="161"/>
        <end position="332"/>
    </location>
</feature>
<dbReference type="GO" id="GO:0007229">
    <property type="term" value="P:integrin-mediated signaling pathway"/>
    <property type="evidence" value="ECO:0007669"/>
    <property type="project" value="UniProtKB-KW"/>
</dbReference>
<dbReference type="Pfam" id="PF00092">
    <property type="entry name" value="VWA"/>
    <property type="match status" value="1"/>
</dbReference>
<dbReference type="InterPro" id="IPR048633">
    <property type="entry name" value="ITGAX-like_Ig_3"/>
</dbReference>
<dbReference type="PANTHER" id="PTHR23220">
    <property type="entry name" value="INTEGRIN ALPHA"/>
    <property type="match status" value="1"/>
</dbReference>
<dbReference type="InterPro" id="IPR013649">
    <property type="entry name" value="Integrin_alpha_Ig-like_1"/>
</dbReference>
<feature type="repeat" description="FG-GAP" evidence="15">
    <location>
        <begin position="510"/>
        <end position="564"/>
    </location>
</feature>
<protein>
    <submittedName>
        <fullName evidence="19">CD11-1</fullName>
    </submittedName>
</protein>
<dbReference type="InterPro" id="IPR032695">
    <property type="entry name" value="Integrin_dom_sf"/>
</dbReference>
<dbReference type="EMBL" id="AB048536">
    <property type="protein sequence ID" value="BAB39134.1"/>
    <property type="molecule type" value="mRNA"/>
</dbReference>
<evidence type="ECO:0000256" key="4">
    <source>
        <dbReference type="ARBA" id="ARBA00022723"/>
    </source>
</evidence>
<dbReference type="GO" id="GO:0009897">
    <property type="term" value="C:external side of plasma membrane"/>
    <property type="evidence" value="ECO:0007669"/>
    <property type="project" value="TreeGrafter"/>
</dbReference>
<reference evidence="19" key="2">
    <citation type="journal article" date="2001" name="Fish Shellfish Immunol.">
        <title>Molecular cloning of carp (Cyprinus carpio) C-type lectin and pentraxin by use of suppression subtractive hybridisation.</title>
        <authorList>
            <person name="Fujiki K."/>
            <person name="Bayne C.J."/>
            <person name="Shin D.H."/>
            <person name="Nakao M."/>
            <person name="Yano T."/>
        </authorList>
    </citation>
    <scope>NUCLEOTIDE SEQUENCE</scope>
    <source>
        <tissue evidence="19">Peritoneal exudate cells</tissue>
    </source>
</reference>
<dbReference type="GO" id="GO:0098609">
    <property type="term" value="P:cell-cell adhesion"/>
    <property type="evidence" value="ECO:0007669"/>
    <property type="project" value="TreeGrafter"/>
</dbReference>
<dbReference type="InterPro" id="IPR000413">
    <property type="entry name" value="Integrin_alpha"/>
</dbReference>
<evidence type="ECO:0000256" key="8">
    <source>
        <dbReference type="ARBA" id="ARBA00022889"/>
    </source>
</evidence>
<evidence type="ECO:0000256" key="2">
    <source>
        <dbReference type="ARBA" id="ARBA00008054"/>
    </source>
</evidence>
<keyword evidence="5 16" id="KW-0732">Signal</keyword>
<keyword evidence="6" id="KW-0677">Repeat</keyword>
<feature type="chain" id="PRO_5001426299" evidence="16">
    <location>
        <begin position="32"/>
        <end position="1196"/>
    </location>
</feature>
<dbReference type="SMART" id="SM00191">
    <property type="entry name" value="Int_alpha"/>
    <property type="match status" value="5"/>
</dbReference>
<dbReference type="Pfam" id="PF21520">
    <property type="entry name" value="ITGAX-like_Ig_3"/>
    <property type="match status" value="1"/>
</dbReference>
<dbReference type="InterPro" id="IPR036465">
    <property type="entry name" value="vWFA_dom_sf"/>
</dbReference>
<organism evidence="19">
    <name type="scientific">Cyprinus carpio</name>
    <name type="common">Common carp</name>
    <dbReference type="NCBI Taxonomy" id="7962"/>
    <lineage>
        <taxon>Eukaryota</taxon>
        <taxon>Metazoa</taxon>
        <taxon>Chordata</taxon>
        <taxon>Craniata</taxon>
        <taxon>Vertebrata</taxon>
        <taxon>Euteleostomi</taxon>
        <taxon>Actinopterygii</taxon>
        <taxon>Neopterygii</taxon>
        <taxon>Teleostei</taxon>
        <taxon>Ostariophysi</taxon>
        <taxon>Cypriniformes</taxon>
        <taxon>Cyprinidae</taxon>
        <taxon>Cyprininae</taxon>
        <taxon>Cyprinus</taxon>
    </lineage>
</organism>
<dbReference type="InterPro" id="IPR013517">
    <property type="entry name" value="FG-GAP"/>
</dbReference>
<evidence type="ECO:0000256" key="17">
    <source>
        <dbReference type="SAM" id="MobiDB-lite"/>
    </source>
</evidence>
<feature type="repeat" description="FG-GAP" evidence="15">
    <location>
        <begin position="447"/>
        <end position="509"/>
    </location>
</feature>
<evidence type="ECO:0000256" key="11">
    <source>
        <dbReference type="ARBA" id="ARBA00023136"/>
    </source>
</evidence>
<comment type="similarity">
    <text evidence="2 16">Belongs to the integrin alpha chain family.</text>
</comment>
<dbReference type="Pfam" id="PF00357">
    <property type="entry name" value="Integrin_alpha"/>
    <property type="match status" value="1"/>
</dbReference>
<evidence type="ECO:0000256" key="13">
    <source>
        <dbReference type="ARBA" id="ARBA00023170"/>
    </source>
</evidence>
<feature type="region of interest" description="Disordered" evidence="17">
    <location>
        <begin position="1156"/>
        <end position="1196"/>
    </location>
</feature>
<reference evidence="19" key="1">
    <citation type="submission" date="2000-09" db="EMBL/GenBank/DDBJ databases">
        <title>Molecular cloning of a leukocyte integrin from the common carp.</title>
        <authorList>
            <person name="Kimura M."/>
            <person name="Nakao M."/>
            <person name="Miura C."/>
            <person name="Fujiki K."/>
            <person name="Yano T."/>
        </authorList>
    </citation>
    <scope>NUCLEOTIDE SEQUENCE</scope>
    <source>
        <tissue evidence="19">Peritoneal exudate cells</tissue>
    </source>
</reference>
<dbReference type="GO" id="GO:0007160">
    <property type="term" value="P:cell-matrix adhesion"/>
    <property type="evidence" value="ECO:0007669"/>
    <property type="project" value="TreeGrafter"/>
</dbReference>
<dbReference type="InterPro" id="IPR002035">
    <property type="entry name" value="VWF_A"/>
</dbReference>
<dbReference type="Gene3D" id="2.130.10.130">
    <property type="entry name" value="Integrin alpha, N-terminal"/>
    <property type="match status" value="1"/>
</dbReference>
<keyword evidence="10 16" id="KW-0401">Integrin</keyword>
<dbReference type="Pfam" id="PF01839">
    <property type="entry name" value="FG-GAP"/>
    <property type="match status" value="2"/>
</dbReference>
<keyword evidence="7" id="KW-0106">Calcium</keyword>
<dbReference type="PRINTS" id="PR00453">
    <property type="entry name" value="VWFADOMAIN"/>
</dbReference>
<keyword evidence="11 16" id="KW-0472">Membrane</keyword>
<keyword evidence="4" id="KW-0479">Metal-binding</keyword>
<accession>Q98TF1</accession>
<evidence type="ECO:0000256" key="16">
    <source>
        <dbReference type="RuleBase" id="RU003762"/>
    </source>
</evidence>
<evidence type="ECO:0000256" key="5">
    <source>
        <dbReference type="ARBA" id="ARBA00022729"/>
    </source>
</evidence>
<dbReference type="Gene3D" id="2.60.40.1510">
    <property type="entry name" value="ntegrin, alpha v. Chain A, domain 3"/>
    <property type="match status" value="1"/>
</dbReference>
<keyword evidence="9 16" id="KW-1133">Transmembrane helix</keyword>
<dbReference type="GO" id="GO:0005178">
    <property type="term" value="F:integrin binding"/>
    <property type="evidence" value="ECO:0007669"/>
    <property type="project" value="TreeGrafter"/>
</dbReference>
<proteinExistence type="evidence at transcript level"/>
<dbReference type="SUPFAM" id="SSF69318">
    <property type="entry name" value="Integrin alpha N-terminal domain"/>
    <property type="match status" value="1"/>
</dbReference>
<dbReference type="GO" id="GO:0046872">
    <property type="term" value="F:metal ion binding"/>
    <property type="evidence" value="ECO:0007669"/>
    <property type="project" value="UniProtKB-KW"/>
</dbReference>
<evidence type="ECO:0000256" key="15">
    <source>
        <dbReference type="PROSITE-ProRule" id="PRU00803"/>
    </source>
</evidence>
<evidence type="ECO:0000256" key="9">
    <source>
        <dbReference type="ARBA" id="ARBA00022989"/>
    </source>
</evidence>
<dbReference type="PROSITE" id="PS51470">
    <property type="entry name" value="FG_GAP"/>
    <property type="match status" value="3"/>
</dbReference>
<evidence type="ECO:0000259" key="18">
    <source>
        <dbReference type="PROSITE" id="PS50234"/>
    </source>
</evidence>
<gene>
    <name evidence="19" type="primary">CIA1</name>
</gene>
<feature type="signal peptide" evidence="16">
    <location>
        <begin position="1"/>
        <end position="31"/>
    </location>
</feature>
<dbReference type="InterPro" id="IPR013519">
    <property type="entry name" value="Int_alpha_beta-p"/>
</dbReference>
<dbReference type="Pfam" id="PF08441">
    <property type="entry name" value="Integrin_A_Ig_1"/>
    <property type="match status" value="1"/>
</dbReference>
<feature type="repeat" description="FG-GAP" evidence="15">
    <location>
        <begin position="570"/>
        <end position="630"/>
    </location>
</feature>
<dbReference type="Gene3D" id="1.20.5.930">
    <property type="entry name" value="Bicelle-embedded integrin alpha(iib) transmembrane segment"/>
    <property type="match status" value="1"/>
</dbReference>
<dbReference type="PRINTS" id="PR01185">
    <property type="entry name" value="INTEGRINA"/>
</dbReference>
<dbReference type="SMART" id="SM00327">
    <property type="entry name" value="VWA"/>
    <property type="match status" value="1"/>
</dbReference>
<dbReference type="GO" id="GO:0033627">
    <property type="term" value="P:cell adhesion mediated by integrin"/>
    <property type="evidence" value="ECO:0007669"/>
    <property type="project" value="TreeGrafter"/>
</dbReference>
<evidence type="ECO:0000313" key="19">
    <source>
        <dbReference type="EMBL" id="BAB39134.1"/>
    </source>
</evidence>
<dbReference type="AlphaFoldDB" id="Q98TF1"/>
<dbReference type="PROSITE" id="PS50234">
    <property type="entry name" value="VWFA"/>
    <property type="match status" value="1"/>
</dbReference>
<evidence type="ECO:0000256" key="7">
    <source>
        <dbReference type="ARBA" id="ARBA00022837"/>
    </source>
</evidence>
<feature type="transmembrane region" description="Helical" evidence="16">
    <location>
        <begin position="1109"/>
        <end position="1132"/>
    </location>
</feature>
<evidence type="ECO:0000256" key="1">
    <source>
        <dbReference type="ARBA" id="ARBA00004479"/>
    </source>
</evidence>
<dbReference type="PANTHER" id="PTHR23220:SF84">
    <property type="entry name" value="INTEGRIN ALPHA-L"/>
    <property type="match status" value="1"/>
</dbReference>
<dbReference type="Pfam" id="PF20805">
    <property type="entry name" value="Integrin_A_Ig_2"/>
    <property type="match status" value="1"/>
</dbReference>
<dbReference type="SUPFAM" id="SSF69179">
    <property type="entry name" value="Integrin domains"/>
    <property type="match status" value="2"/>
</dbReference>
<evidence type="ECO:0000256" key="14">
    <source>
        <dbReference type="ARBA" id="ARBA00023180"/>
    </source>
</evidence>
<dbReference type="GO" id="GO:0008305">
    <property type="term" value="C:integrin complex"/>
    <property type="evidence" value="ECO:0007669"/>
    <property type="project" value="InterPro"/>
</dbReference>
<dbReference type="InterPro" id="IPR028994">
    <property type="entry name" value="Integrin_alpha_N"/>
</dbReference>
<dbReference type="Gene3D" id="2.60.40.1530">
    <property type="entry name" value="ntegrin, alpha v. Chain A, domain 4"/>
    <property type="match status" value="1"/>
</dbReference>
<keyword evidence="12" id="KW-1015">Disulfide bond</keyword>
<keyword evidence="13 16" id="KW-0675">Receptor</keyword>
<keyword evidence="3 16" id="KW-0812">Transmembrane</keyword>
<comment type="subcellular location">
    <subcellularLocation>
        <location evidence="1 16">Membrane</location>
        <topology evidence="1 16">Single-pass type I membrane protein</topology>
    </subcellularLocation>
</comment>
<dbReference type="InterPro" id="IPR048285">
    <property type="entry name" value="Integrin_alpha_Ig-like_2"/>
</dbReference>